<dbReference type="EMBL" id="LR797240">
    <property type="protein sequence ID" value="CAB4195312.1"/>
    <property type="molecule type" value="Genomic_DNA"/>
</dbReference>
<name>A0A6J5MCY0_9CAUD</name>
<accession>A0A6J5MCY0</accession>
<evidence type="ECO:0000313" key="1">
    <source>
        <dbReference type="EMBL" id="CAB4144925.1"/>
    </source>
</evidence>
<dbReference type="EMBL" id="LR796438">
    <property type="protein sequence ID" value="CAB4144925.1"/>
    <property type="molecule type" value="Genomic_DNA"/>
</dbReference>
<evidence type="ECO:0000313" key="2">
    <source>
        <dbReference type="EMBL" id="CAB4195312.1"/>
    </source>
</evidence>
<reference evidence="1" key="1">
    <citation type="submission" date="2020-04" db="EMBL/GenBank/DDBJ databases">
        <authorList>
            <person name="Chiriac C."/>
            <person name="Salcher M."/>
            <person name="Ghai R."/>
            <person name="Kavagutti S V."/>
        </authorList>
    </citation>
    <scope>NUCLEOTIDE SEQUENCE</scope>
</reference>
<protein>
    <submittedName>
        <fullName evidence="1">Uncharacterized protein</fullName>
    </submittedName>
</protein>
<proteinExistence type="predicted"/>
<gene>
    <name evidence="2" type="ORF">UFOVP1296_5</name>
    <name evidence="1" type="ORF">UFOVP471_89</name>
</gene>
<sequence length="90" mass="10343">MIKIWNVEYCNEGIHWSVEAPDSQAAMVEIFGDMKFELVRTVKAKNIYRVYDDMGFTEVSTQVIAWKETITRVPVQQQGYSTTVVHGAKK</sequence>
<organism evidence="1">
    <name type="scientific">uncultured Caudovirales phage</name>
    <dbReference type="NCBI Taxonomy" id="2100421"/>
    <lineage>
        <taxon>Viruses</taxon>
        <taxon>Duplodnaviria</taxon>
        <taxon>Heunggongvirae</taxon>
        <taxon>Uroviricota</taxon>
        <taxon>Caudoviricetes</taxon>
        <taxon>Peduoviridae</taxon>
        <taxon>Maltschvirus</taxon>
        <taxon>Maltschvirus maltsch</taxon>
    </lineage>
</organism>